<gene>
    <name evidence="2" type="ORF">S06H3_18258</name>
</gene>
<dbReference type="GO" id="GO:0019239">
    <property type="term" value="F:deaminase activity"/>
    <property type="evidence" value="ECO:0007669"/>
    <property type="project" value="TreeGrafter"/>
</dbReference>
<protein>
    <submittedName>
        <fullName evidence="2">Uncharacterized protein</fullName>
    </submittedName>
</protein>
<dbReference type="SUPFAM" id="SSF55298">
    <property type="entry name" value="YjgF-like"/>
    <property type="match status" value="1"/>
</dbReference>
<comment type="caution">
    <text evidence="2">The sequence shown here is derived from an EMBL/GenBank/DDBJ whole genome shotgun (WGS) entry which is preliminary data.</text>
</comment>
<organism evidence="2">
    <name type="scientific">marine sediment metagenome</name>
    <dbReference type="NCBI Taxonomy" id="412755"/>
    <lineage>
        <taxon>unclassified sequences</taxon>
        <taxon>metagenomes</taxon>
        <taxon>ecological metagenomes</taxon>
    </lineage>
</organism>
<dbReference type="GO" id="GO:0005829">
    <property type="term" value="C:cytosol"/>
    <property type="evidence" value="ECO:0007669"/>
    <property type="project" value="TreeGrafter"/>
</dbReference>
<dbReference type="AlphaFoldDB" id="X1N552"/>
<dbReference type="PANTHER" id="PTHR11803">
    <property type="entry name" value="2-IMINOBUTANOATE/2-IMINOPROPANOATE DEAMINASE RIDA"/>
    <property type="match status" value="1"/>
</dbReference>
<dbReference type="CDD" id="cd00448">
    <property type="entry name" value="YjgF_YER057c_UK114_family"/>
    <property type="match status" value="1"/>
</dbReference>
<dbReference type="Pfam" id="PF01042">
    <property type="entry name" value="Ribonuc_L-PSP"/>
    <property type="match status" value="1"/>
</dbReference>
<comment type="similarity">
    <text evidence="1">Belongs to the RutC family.</text>
</comment>
<dbReference type="InterPro" id="IPR035959">
    <property type="entry name" value="RutC-like_sf"/>
</dbReference>
<dbReference type="EMBL" id="BARV01009218">
    <property type="protein sequence ID" value="GAI13754.1"/>
    <property type="molecule type" value="Genomic_DNA"/>
</dbReference>
<accession>X1N552</accession>
<name>X1N552_9ZZZZ</name>
<sequence length="139" mass="15919">MPKRTFIDSDKLAPVREKLTYSHAIKVGNTIYVSGQVARNKKHVICHKRDFEGQIEMVFQNMKDVLEAAGASMQDVVKLNFFCRHLWDLTKMMPSYHKYFGDHVPAMTAVEVVQLWHPHLLVEVEAIAVIGEEQVIIGK</sequence>
<dbReference type="Gene3D" id="3.30.1330.40">
    <property type="entry name" value="RutC-like"/>
    <property type="match status" value="1"/>
</dbReference>
<reference evidence="2" key="1">
    <citation type="journal article" date="2014" name="Front. Microbiol.">
        <title>High frequency of phylogenetically diverse reductive dehalogenase-homologous genes in deep subseafloor sedimentary metagenomes.</title>
        <authorList>
            <person name="Kawai M."/>
            <person name="Futagami T."/>
            <person name="Toyoda A."/>
            <person name="Takaki Y."/>
            <person name="Nishi S."/>
            <person name="Hori S."/>
            <person name="Arai W."/>
            <person name="Tsubouchi T."/>
            <person name="Morono Y."/>
            <person name="Uchiyama I."/>
            <person name="Ito T."/>
            <person name="Fujiyama A."/>
            <person name="Inagaki F."/>
            <person name="Takami H."/>
        </authorList>
    </citation>
    <scope>NUCLEOTIDE SEQUENCE</scope>
    <source>
        <strain evidence="2">Expedition CK06-06</strain>
    </source>
</reference>
<dbReference type="PANTHER" id="PTHR11803:SF58">
    <property type="entry name" value="PROTEIN HMF1-RELATED"/>
    <property type="match status" value="1"/>
</dbReference>
<evidence type="ECO:0000313" key="2">
    <source>
        <dbReference type="EMBL" id="GAI13754.1"/>
    </source>
</evidence>
<evidence type="ECO:0000256" key="1">
    <source>
        <dbReference type="ARBA" id="ARBA00010552"/>
    </source>
</evidence>
<proteinExistence type="inferred from homology"/>
<dbReference type="InterPro" id="IPR006175">
    <property type="entry name" value="YjgF/YER057c/UK114"/>
</dbReference>